<evidence type="ECO:0000313" key="2">
    <source>
        <dbReference type="Proteomes" id="UP000245081"/>
    </source>
</evidence>
<reference evidence="1 2" key="1">
    <citation type="journal article" date="2018" name="Environ. Microbiol.">
        <title>Isolation and genomic characterization of Novimethylophilus kurashikiensis gen. nov. sp. nov., a new lanthanide-dependent methylotrophic species of Methylophilaceae.</title>
        <authorList>
            <person name="Lv H."/>
            <person name="Sahin N."/>
            <person name="Tani A."/>
        </authorList>
    </citation>
    <scope>NUCLEOTIDE SEQUENCE [LARGE SCALE GENOMIC DNA]</scope>
    <source>
        <strain evidence="1 2">La2-4</strain>
    </source>
</reference>
<keyword evidence="2" id="KW-1185">Reference proteome</keyword>
<protein>
    <submittedName>
        <fullName evidence="1">Fuculose phosphate aldolase</fullName>
    </submittedName>
</protein>
<organism evidence="1 2">
    <name type="scientific">Novimethylophilus kurashikiensis</name>
    <dbReference type="NCBI Taxonomy" id="1825523"/>
    <lineage>
        <taxon>Bacteria</taxon>
        <taxon>Pseudomonadati</taxon>
        <taxon>Pseudomonadota</taxon>
        <taxon>Betaproteobacteria</taxon>
        <taxon>Nitrosomonadales</taxon>
        <taxon>Methylophilaceae</taxon>
        <taxon>Novimethylophilus</taxon>
    </lineage>
</organism>
<evidence type="ECO:0000313" key="1">
    <source>
        <dbReference type="EMBL" id="GBG14318.1"/>
    </source>
</evidence>
<gene>
    <name evidence="1" type="ORF">NMK_1916</name>
</gene>
<dbReference type="Proteomes" id="UP000245081">
    <property type="component" value="Unassembled WGS sequence"/>
</dbReference>
<dbReference type="EMBL" id="BDOQ01000007">
    <property type="protein sequence ID" value="GBG14318.1"/>
    <property type="molecule type" value="Genomic_DNA"/>
</dbReference>
<dbReference type="AlphaFoldDB" id="A0A2R5F9U5"/>
<name>A0A2R5F9U5_9PROT</name>
<sequence length="118" mass="13400">MLELSRSNGYYPPGLKPGDFIQTTSHCGDVFFEVLSCIQPSQPGDYWHITYVTYDKYGSQPGREFVNSAGSIRAVIPAEMAIPVMVRKRLRFKSKEGQFDPFYGYAPVGTPLRKKEVW</sequence>
<accession>A0A2R5F9U5</accession>
<dbReference type="RefSeq" id="WP_109015515.1">
    <property type="nucleotide sequence ID" value="NZ_BDOQ01000007.1"/>
</dbReference>
<proteinExistence type="predicted"/>
<comment type="caution">
    <text evidence="1">The sequence shown here is derived from an EMBL/GenBank/DDBJ whole genome shotgun (WGS) entry which is preliminary data.</text>
</comment>